<sequence length="408" mass="46683">MAVKGLLLSLLAGFMFVVLPSVGEAAPSGKELDSFLNEIQWTESDLLEYLDFYDLVLEDFEDMEDLDSFLGPVLTEDNLNDLLQEYGLSLEEATKLLIHNGELEEGQTILEEYTFLDDVDMDLYFYTLTPITDESLEELLLEYELSYDELLALLAENDDSIENYDYIEDLDWVVWYYLYGEEEWDDLEFDSMFTDIGLTEEEIERLFNHFLELNVDADDFLNKLEALADRLVAFEDFDGMTELSASQIAELLDIFTQLLDLFEMDVKFYLVNGEEKNPVSLETLFTMTTTNGYDLLIELYNKQGDFLADLLLTADMLNSDLVQETGKDLIKTEEIIVKHEENQAEQIEVKKDLGHPLSKDQSKESKPLTKTEHGAKLPETATNAFVQVALGLSLILTGLVFVRKFRGA</sequence>
<keyword evidence="2" id="KW-0812">Transmembrane</keyword>
<proteinExistence type="predicted"/>
<name>A0A323TIR7_9BACI</name>
<protein>
    <submittedName>
        <fullName evidence="3">Peptidase</fullName>
    </submittedName>
</protein>
<dbReference type="EMBL" id="PDOD01000002">
    <property type="protein sequence ID" value="PYZ93854.1"/>
    <property type="molecule type" value="Genomic_DNA"/>
</dbReference>
<keyword evidence="2" id="KW-1133">Transmembrane helix</keyword>
<dbReference type="NCBIfam" id="TIGR04383">
    <property type="entry name" value="acidic_w_LPXTA"/>
    <property type="match status" value="2"/>
</dbReference>
<reference evidence="3 4" key="1">
    <citation type="submission" date="2017-10" db="EMBL/GenBank/DDBJ databases">
        <title>Bacillus sp. nov., a halophilic bacterium isolated from a Keqin Lake.</title>
        <authorList>
            <person name="Wang H."/>
        </authorList>
    </citation>
    <scope>NUCLEOTIDE SEQUENCE [LARGE SCALE GENOMIC DNA]</scope>
    <source>
        <strain evidence="3 4">KQ-12</strain>
    </source>
</reference>
<dbReference type="AlphaFoldDB" id="A0A323TIR7"/>
<accession>A0A323TIR7</accession>
<evidence type="ECO:0000256" key="2">
    <source>
        <dbReference type="SAM" id="Phobius"/>
    </source>
</evidence>
<dbReference type="Proteomes" id="UP000248214">
    <property type="component" value="Unassembled WGS sequence"/>
</dbReference>
<comment type="caution">
    <text evidence="3">The sequence shown here is derived from an EMBL/GenBank/DDBJ whole genome shotgun (WGS) entry which is preliminary data.</text>
</comment>
<feature type="region of interest" description="Disordered" evidence="1">
    <location>
        <begin position="348"/>
        <end position="375"/>
    </location>
</feature>
<gene>
    <name evidence="3" type="ORF">CR194_11990</name>
</gene>
<feature type="transmembrane region" description="Helical" evidence="2">
    <location>
        <begin position="384"/>
        <end position="402"/>
    </location>
</feature>
<organism evidence="3 4">
    <name type="scientific">Salipaludibacillus keqinensis</name>
    <dbReference type="NCBI Taxonomy" id="2045207"/>
    <lineage>
        <taxon>Bacteria</taxon>
        <taxon>Bacillati</taxon>
        <taxon>Bacillota</taxon>
        <taxon>Bacilli</taxon>
        <taxon>Bacillales</taxon>
        <taxon>Bacillaceae</taxon>
    </lineage>
</organism>
<keyword evidence="4" id="KW-1185">Reference proteome</keyword>
<evidence type="ECO:0000256" key="1">
    <source>
        <dbReference type="SAM" id="MobiDB-lite"/>
    </source>
</evidence>
<evidence type="ECO:0000313" key="3">
    <source>
        <dbReference type="EMBL" id="PYZ93854.1"/>
    </source>
</evidence>
<evidence type="ECO:0000313" key="4">
    <source>
        <dbReference type="Proteomes" id="UP000248214"/>
    </source>
</evidence>
<dbReference type="InterPro" id="IPR030832">
    <property type="entry name" value="Acidic_LPXTA"/>
</dbReference>
<keyword evidence="2" id="KW-0472">Membrane</keyword>